<dbReference type="RefSeq" id="WP_213514702.1">
    <property type="nucleotide sequence ID" value="NZ_BOSE01000003.1"/>
</dbReference>
<dbReference type="Proteomes" id="UP000683139">
    <property type="component" value="Unassembled WGS sequence"/>
</dbReference>
<dbReference type="Gene3D" id="3.10.620.30">
    <property type="match status" value="1"/>
</dbReference>
<name>A0A919YT71_9BACL</name>
<dbReference type="Pfam" id="PF08379">
    <property type="entry name" value="Bact_transglu_N"/>
    <property type="match status" value="1"/>
</dbReference>
<comment type="caution">
    <text evidence="2">The sequence shown here is derived from an EMBL/GenBank/DDBJ whole genome shotgun (WGS) entry which is preliminary data.</text>
</comment>
<dbReference type="SUPFAM" id="SSF54001">
    <property type="entry name" value="Cysteine proteinases"/>
    <property type="match status" value="1"/>
</dbReference>
<dbReference type="SMART" id="SM00460">
    <property type="entry name" value="TGc"/>
    <property type="match status" value="1"/>
</dbReference>
<gene>
    <name evidence="2" type="ORF">J40TS1_20850</name>
</gene>
<dbReference type="EMBL" id="BOSE01000003">
    <property type="protein sequence ID" value="GIP16443.1"/>
    <property type="molecule type" value="Genomic_DNA"/>
</dbReference>
<dbReference type="PANTHER" id="PTHR33490:SF6">
    <property type="entry name" value="SLL1049 PROTEIN"/>
    <property type="match status" value="1"/>
</dbReference>
<keyword evidence="3" id="KW-1185">Reference proteome</keyword>
<proteinExistence type="predicted"/>
<dbReference type="InterPro" id="IPR002931">
    <property type="entry name" value="Transglutaminase-like"/>
</dbReference>
<dbReference type="PANTHER" id="PTHR33490">
    <property type="entry name" value="BLR5614 PROTEIN-RELATED"/>
    <property type="match status" value="1"/>
</dbReference>
<feature type="domain" description="Transglutaminase-like" evidence="1">
    <location>
        <begin position="191"/>
        <end position="260"/>
    </location>
</feature>
<evidence type="ECO:0000313" key="3">
    <source>
        <dbReference type="Proteomes" id="UP000683139"/>
    </source>
</evidence>
<dbReference type="InterPro" id="IPR038765">
    <property type="entry name" value="Papain-like_cys_pep_sf"/>
</dbReference>
<evidence type="ECO:0000313" key="2">
    <source>
        <dbReference type="EMBL" id="GIP16443.1"/>
    </source>
</evidence>
<reference evidence="2" key="1">
    <citation type="submission" date="2021-03" db="EMBL/GenBank/DDBJ databases">
        <title>Antimicrobial resistance genes in bacteria isolated from Japanese honey, and their potential for conferring macrolide and lincosamide resistance in the American foulbrood pathogen Paenibacillus larvae.</title>
        <authorList>
            <person name="Okamoto M."/>
            <person name="Kumagai M."/>
            <person name="Kanamori H."/>
            <person name="Takamatsu D."/>
        </authorList>
    </citation>
    <scope>NUCLEOTIDE SEQUENCE</scope>
    <source>
        <strain evidence="2">J40TS1</strain>
    </source>
</reference>
<dbReference type="InterPro" id="IPR013589">
    <property type="entry name" value="Bac_transglu_N"/>
</dbReference>
<accession>A0A919YT71</accession>
<dbReference type="Pfam" id="PF01841">
    <property type="entry name" value="Transglut_core"/>
    <property type="match status" value="1"/>
</dbReference>
<evidence type="ECO:0000259" key="1">
    <source>
        <dbReference type="SMART" id="SM00460"/>
    </source>
</evidence>
<dbReference type="AlphaFoldDB" id="A0A919YT71"/>
<organism evidence="2 3">
    <name type="scientific">Paenibacillus montaniterrae</name>
    <dbReference type="NCBI Taxonomy" id="429341"/>
    <lineage>
        <taxon>Bacteria</taxon>
        <taxon>Bacillati</taxon>
        <taxon>Bacillota</taxon>
        <taxon>Bacilli</taxon>
        <taxon>Bacillales</taxon>
        <taxon>Paenibacillaceae</taxon>
        <taxon>Paenibacillus</taxon>
    </lineage>
</organism>
<sequence>MKLKISHITKYQYAQEVSDSVNEIRLTPVTNERQSCYNHSIAIEPNASLFAYEDSFGNRVHAFSVNHPHRELTIKTSMIVVTTEPFTLDDKKKLQSLKPSEAWEKLQSEKLIDRFIEFLLPTAYTEITNEIHKLMNEIPRLSVISGEAGKRGAAVPASSVYEWVDALCNYIRTNFIYDPEATTVSTKAYELIAKQRGVCQDFAHLMIAVCRAQGIPARYVSGYHFVGDLQGGAADFEQASHAWVEAYVPELGWCSFDPTNKTAFDDRYVKLGHGRDYLDIVPVKGIYRGTSEQRLSVKVDVQKLNSGA</sequence>
<protein>
    <submittedName>
        <fullName evidence="2">Transglutaminase</fullName>
    </submittedName>
</protein>